<name>H2C2P6_9CREN</name>
<feature type="region of interest" description="Disordered" evidence="2">
    <location>
        <begin position="32"/>
        <end position="76"/>
    </location>
</feature>
<evidence type="ECO:0000313" key="5">
    <source>
        <dbReference type="Proteomes" id="UP000003980"/>
    </source>
</evidence>
<dbReference type="InterPro" id="IPR033138">
    <property type="entry name" value="Cu_oxidase_CS"/>
</dbReference>
<keyword evidence="5" id="KW-1185">Reference proteome</keyword>
<evidence type="ECO:0000256" key="2">
    <source>
        <dbReference type="SAM" id="MobiDB-lite"/>
    </source>
</evidence>
<dbReference type="HOGENOM" id="CLU_105306_0_0_2"/>
<dbReference type="GO" id="GO:0046872">
    <property type="term" value="F:metal ion binding"/>
    <property type="evidence" value="ECO:0007669"/>
    <property type="project" value="UniProtKB-KW"/>
</dbReference>
<dbReference type="OrthoDB" id="56344at2157"/>
<gene>
    <name evidence="4" type="ORF">MetMK1DRAFT_00010200</name>
</gene>
<proteinExistence type="predicted"/>
<dbReference type="RefSeq" id="WP_009071270.1">
    <property type="nucleotide sequence ID" value="NZ_JH597761.1"/>
</dbReference>
<dbReference type="Proteomes" id="UP000003980">
    <property type="component" value="Unassembled WGS sequence"/>
</dbReference>
<dbReference type="InterPro" id="IPR049544">
    <property type="entry name" value="SoxE-like_C"/>
</dbReference>
<dbReference type="Gene3D" id="2.60.40.420">
    <property type="entry name" value="Cupredoxins - blue copper proteins"/>
    <property type="match status" value="1"/>
</dbReference>
<dbReference type="EMBL" id="JH597761">
    <property type="protein sequence ID" value="EHP70517.1"/>
    <property type="molecule type" value="Genomic_DNA"/>
</dbReference>
<dbReference type="AlphaFoldDB" id="H2C2P6"/>
<dbReference type="STRING" id="671065.MetMK1DRAFT_00010200"/>
<dbReference type="InterPro" id="IPR008972">
    <property type="entry name" value="Cupredoxin"/>
</dbReference>
<dbReference type="eggNOG" id="arCOG03700">
    <property type="taxonomic scope" value="Archaea"/>
</dbReference>
<dbReference type="PROSITE" id="PS00079">
    <property type="entry name" value="MULTICOPPER_OXIDASE1"/>
    <property type="match status" value="1"/>
</dbReference>
<feature type="compositionally biased region" description="Low complexity" evidence="2">
    <location>
        <begin position="56"/>
        <end position="75"/>
    </location>
</feature>
<reference evidence="4 5" key="1">
    <citation type="submission" date="2012-01" db="EMBL/GenBank/DDBJ databases">
        <title>Improved High-Quality Draft sequence of Metallosphaera yellowstonensis MK1.</title>
        <authorList>
            <consortium name="US DOE Joint Genome Institute"/>
            <person name="Lucas S."/>
            <person name="Han J."/>
            <person name="Cheng J.-F."/>
            <person name="Goodwin L."/>
            <person name="Pitluck S."/>
            <person name="Peters L."/>
            <person name="Teshima H."/>
            <person name="Detter J.C."/>
            <person name="Han C."/>
            <person name="Tapia R."/>
            <person name="Land M."/>
            <person name="Hauser L."/>
            <person name="Kyrpides N."/>
            <person name="Kozubal M."/>
            <person name="Macur R.E."/>
            <person name="Jay Z."/>
            <person name="Inskeep W."/>
            <person name="Woyke T."/>
        </authorList>
    </citation>
    <scope>NUCLEOTIDE SEQUENCE [LARGE SCALE GENOMIC DNA]</scope>
    <source>
        <strain evidence="4 5">MK1</strain>
    </source>
</reference>
<sequence>MKSWQLILVVLVLVAGIAGAVAITQLSHKTSPTLNTTKPPVTNTTHPVNVSTSPPVNNTTKVTSTSNSSNTTLKLPPGAEQLKFDAQNKTVFIYLTVTSANGYINYNGTTYGSLKIYVPVGWNVYLTFYNQAPLNHGLALIENNTEMPNQPNVLQDGKVLLLLGYDNGNGIPTGFSVSGLYQNISAGYYWIACPVFGHAESGMWVDLIASNNVSIPYELM</sequence>
<feature type="domain" description="Sulfocyanin-like C-terminal" evidence="3">
    <location>
        <begin position="77"/>
        <end position="219"/>
    </location>
</feature>
<feature type="compositionally biased region" description="Polar residues" evidence="2">
    <location>
        <begin position="32"/>
        <end position="55"/>
    </location>
</feature>
<organism evidence="4 5">
    <name type="scientific">Metallosphaera yellowstonensis MK1</name>
    <dbReference type="NCBI Taxonomy" id="671065"/>
    <lineage>
        <taxon>Archaea</taxon>
        <taxon>Thermoproteota</taxon>
        <taxon>Thermoprotei</taxon>
        <taxon>Sulfolobales</taxon>
        <taxon>Sulfolobaceae</taxon>
        <taxon>Metallosphaera</taxon>
    </lineage>
</organism>
<evidence type="ECO:0000256" key="1">
    <source>
        <dbReference type="ARBA" id="ARBA00022723"/>
    </source>
</evidence>
<protein>
    <submittedName>
        <fullName evidence="4">Sulfocyanin (SoxE)</fullName>
    </submittedName>
</protein>
<evidence type="ECO:0000259" key="3">
    <source>
        <dbReference type="Pfam" id="PF06525"/>
    </source>
</evidence>
<keyword evidence="1" id="KW-0479">Metal-binding</keyword>
<evidence type="ECO:0000313" key="4">
    <source>
        <dbReference type="EMBL" id="EHP70517.1"/>
    </source>
</evidence>
<dbReference type="SUPFAM" id="SSF49503">
    <property type="entry name" value="Cupredoxins"/>
    <property type="match status" value="1"/>
</dbReference>
<dbReference type="Pfam" id="PF06525">
    <property type="entry name" value="SoxE"/>
    <property type="match status" value="1"/>
</dbReference>
<accession>H2C2P6</accession>